<gene>
    <name evidence="2" type="ORF">LCGC14_2866790</name>
</gene>
<accession>A0A0F8YQS5</accession>
<comment type="caution">
    <text evidence="2">The sequence shown here is derived from an EMBL/GenBank/DDBJ whole genome shotgun (WGS) entry which is preliminary data.</text>
</comment>
<evidence type="ECO:0000256" key="1">
    <source>
        <dbReference type="SAM" id="MobiDB-lite"/>
    </source>
</evidence>
<reference evidence="2" key="1">
    <citation type="journal article" date="2015" name="Nature">
        <title>Complex archaea that bridge the gap between prokaryotes and eukaryotes.</title>
        <authorList>
            <person name="Spang A."/>
            <person name="Saw J.H."/>
            <person name="Jorgensen S.L."/>
            <person name="Zaremba-Niedzwiedzka K."/>
            <person name="Martijn J."/>
            <person name="Lind A.E."/>
            <person name="van Eijk R."/>
            <person name="Schleper C."/>
            <person name="Guy L."/>
            <person name="Ettema T.J."/>
        </authorList>
    </citation>
    <scope>NUCLEOTIDE SEQUENCE</scope>
</reference>
<feature type="compositionally biased region" description="Basic and acidic residues" evidence="1">
    <location>
        <begin position="7"/>
        <end position="17"/>
    </location>
</feature>
<proteinExistence type="predicted"/>
<feature type="non-terminal residue" evidence="2">
    <location>
        <position position="1"/>
    </location>
</feature>
<dbReference type="AlphaFoldDB" id="A0A0F8YQS5"/>
<feature type="region of interest" description="Disordered" evidence="1">
    <location>
        <begin position="1"/>
        <end position="20"/>
    </location>
</feature>
<evidence type="ECO:0000313" key="2">
    <source>
        <dbReference type="EMBL" id="KKK76130.1"/>
    </source>
</evidence>
<name>A0A0F8YQS5_9ZZZZ</name>
<sequence>WSWDGGDWSRNDPRHEGGNPWHYMITGQTPVDFPYHKMSKHLNVKYGEKATGTTASKFGGASGSGVDFYIGNQYIKEGKVRNYKTKEIIKFPTRFVCIDCGDIQHEIDAHFRTED</sequence>
<dbReference type="EMBL" id="LAZR01055544">
    <property type="protein sequence ID" value="KKK76130.1"/>
    <property type="molecule type" value="Genomic_DNA"/>
</dbReference>
<protein>
    <submittedName>
        <fullName evidence="2">Uncharacterized protein</fullName>
    </submittedName>
</protein>
<organism evidence="2">
    <name type="scientific">marine sediment metagenome</name>
    <dbReference type="NCBI Taxonomy" id="412755"/>
    <lineage>
        <taxon>unclassified sequences</taxon>
        <taxon>metagenomes</taxon>
        <taxon>ecological metagenomes</taxon>
    </lineage>
</organism>